<feature type="domain" description="SLH" evidence="2">
    <location>
        <begin position="555"/>
        <end position="617"/>
    </location>
</feature>
<sequence length="746" mass="83932">MKQLKRTTAAALTLGMLFTSVPYAALAEAPVAAASSITQSQAEEIARKSVTIPEDFKLQNASFHDAKNGNGPFGRGSVWMLHFIKDGRYEGGQISVVVDAAKGTLVNFDFYEKDDTTVENAISREEARKKALEYLKKYAPDKADLVKEADSPDQSYMYGPYGTKSVMQVFRFERIENGIPYPSDGISIRINGKGEIRGYSFNWTDNLQFPKMQTSIPEAKAKEVFKNALNLQLQYQIVRKPYEREPKDAQLLYGPWNSYGPHGPFPMIDAIKGEAIGMDGNPVPTTPAMELKPLADKPGAPITTKEITKEVALELIASYNLGLDGYTLENVTYDSYQDRQHLWRFQYRKGDPQNFKTMNMAFVSIDAKTGELRELNRHEYREGPGEFPQNPAVSSEQAKQKAIEFIKKVMPAQIDKLALNSAADEKMNFKMGPYYSFEFVRLVNGIPNNEGRMRIGIDPNTGEVKEYWGAWGWDEKLNYQPKTNVISAETAKNKFAEKYGLRLQYIPIYENGKTPYEPGKPKGVALVYAPVINGPMQWINAVSGEWVNVWGEAPVEPAEIKDIKGHWAEKQLQYFAERGIFKVEDGKLNPEAGVTRGDMIRYLLLSIDGPRRIVDKATFADVPKTDPNFDFIEEAAARKWIDKDTKNFRPGDILTREGLADLVTTVLGYSKLADARDTLKNHFGDVDSNGKYMGDIAITYALGIMTGWDSKFNPKYNVTKAQAAVVLAKVIEQMKEKQNYPYYISK</sequence>
<dbReference type="InterPro" id="IPR001119">
    <property type="entry name" value="SLH_dom"/>
</dbReference>
<proteinExistence type="predicted"/>
<evidence type="ECO:0000259" key="2">
    <source>
        <dbReference type="PROSITE" id="PS51272"/>
    </source>
</evidence>
<feature type="signal peptide" evidence="1">
    <location>
        <begin position="1"/>
        <end position="24"/>
    </location>
</feature>
<dbReference type="RefSeq" id="WP_380025386.1">
    <property type="nucleotide sequence ID" value="NZ_JBHSHC010000060.1"/>
</dbReference>
<name>A0ABV9PZU5_9BACL</name>
<protein>
    <submittedName>
        <fullName evidence="3">S-layer homology domain-containing protein</fullName>
    </submittedName>
</protein>
<dbReference type="Pfam" id="PF00395">
    <property type="entry name" value="SLH"/>
    <property type="match status" value="3"/>
</dbReference>
<gene>
    <name evidence="3" type="ORF">ACFO8Q_08825</name>
</gene>
<dbReference type="InterPro" id="IPR032599">
    <property type="entry name" value="YcdB/YcdC_rep_domain"/>
</dbReference>
<feature type="domain" description="SLH" evidence="2">
    <location>
        <begin position="679"/>
        <end position="741"/>
    </location>
</feature>
<evidence type="ECO:0000313" key="3">
    <source>
        <dbReference type="EMBL" id="MFC4767466.1"/>
    </source>
</evidence>
<keyword evidence="1" id="KW-0732">Signal</keyword>
<reference evidence="4" key="1">
    <citation type="journal article" date="2019" name="Int. J. Syst. Evol. Microbiol.">
        <title>The Global Catalogue of Microorganisms (GCM) 10K type strain sequencing project: providing services to taxonomists for standard genome sequencing and annotation.</title>
        <authorList>
            <consortium name="The Broad Institute Genomics Platform"/>
            <consortium name="The Broad Institute Genome Sequencing Center for Infectious Disease"/>
            <person name="Wu L."/>
            <person name="Ma J."/>
        </authorList>
    </citation>
    <scope>NUCLEOTIDE SEQUENCE [LARGE SCALE GENOMIC DNA]</scope>
    <source>
        <strain evidence="4">WYCCWR 12678</strain>
    </source>
</reference>
<feature type="chain" id="PRO_5046280767" evidence="1">
    <location>
        <begin position="25"/>
        <end position="746"/>
    </location>
</feature>
<dbReference type="Pfam" id="PF16244">
    <property type="entry name" value="DUF4901"/>
    <property type="match status" value="2"/>
</dbReference>
<organism evidence="3 4">
    <name type="scientific">Effusibacillus consociatus</name>
    <dbReference type="NCBI Taxonomy" id="1117041"/>
    <lineage>
        <taxon>Bacteria</taxon>
        <taxon>Bacillati</taxon>
        <taxon>Bacillota</taxon>
        <taxon>Bacilli</taxon>
        <taxon>Bacillales</taxon>
        <taxon>Alicyclobacillaceae</taxon>
        <taxon>Effusibacillus</taxon>
    </lineage>
</organism>
<evidence type="ECO:0000256" key="1">
    <source>
        <dbReference type="SAM" id="SignalP"/>
    </source>
</evidence>
<evidence type="ECO:0000313" key="4">
    <source>
        <dbReference type="Proteomes" id="UP001596002"/>
    </source>
</evidence>
<accession>A0ABV9PZU5</accession>
<dbReference type="Proteomes" id="UP001596002">
    <property type="component" value="Unassembled WGS sequence"/>
</dbReference>
<keyword evidence="4" id="KW-1185">Reference proteome</keyword>
<dbReference type="EMBL" id="JBHSHC010000060">
    <property type="protein sequence ID" value="MFC4767466.1"/>
    <property type="molecule type" value="Genomic_DNA"/>
</dbReference>
<dbReference type="PROSITE" id="PS51272">
    <property type="entry name" value="SLH"/>
    <property type="match status" value="2"/>
</dbReference>
<comment type="caution">
    <text evidence="3">The sequence shown here is derived from an EMBL/GenBank/DDBJ whole genome shotgun (WGS) entry which is preliminary data.</text>
</comment>